<reference evidence="6 7" key="1">
    <citation type="submission" date="2015-04" db="EMBL/GenBank/DDBJ databases">
        <title>Lasius niger genome sequencing.</title>
        <authorList>
            <person name="Konorov E.A."/>
            <person name="Nikitin M.A."/>
            <person name="Kirill M.V."/>
            <person name="Chang P."/>
        </authorList>
    </citation>
    <scope>NUCLEOTIDE SEQUENCE [LARGE SCALE GENOMIC DNA]</scope>
    <source>
        <tissue evidence="6">Whole</tissue>
    </source>
</reference>
<dbReference type="InterPro" id="IPR000206">
    <property type="entry name" value="Ribosomal_bL12"/>
</dbReference>
<keyword evidence="7" id="KW-1185">Reference proteome</keyword>
<dbReference type="FunFam" id="3.30.1390.10:FF:000001">
    <property type="entry name" value="50S ribosomal protein L7/L12"/>
    <property type="match status" value="1"/>
</dbReference>
<evidence type="ECO:0000259" key="4">
    <source>
        <dbReference type="Pfam" id="PF00542"/>
    </source>
</evidence>
<dbReference type="InterPro" id="IPR036235">
    <property type="entry name" value="Ribosomal_bL12_oligo_N_sf"/>
</dbReference>
<dbReference type="InterPro" id="IPR013823">
    <property type="entry name" value="Ribosomal_bL12_C"/>
</dbReference>
<dbReference type="OrthoDB" id="250175at2759"/>
<dbReference type="InterPro" id="IPR014719">
    <property type="entry name" value="Ribosomal_bL12_C/ClpS-like"/>
</dbReference>
<comment type="caution">
    <text evidence="6">The sequence shown here is derived from an EMBL/GenBank/DDBJ whole genome shotgun (WGS) entry which is preliminary data.</text>
</comment>
<evidence type="ECO:0000313" key="7">
    <source>
        <dbReference type="Proteomes" id="UP000036403"/>
    </source>
</evidence>
<keyword evidence="3" id="KW-0687">Ribonucleoprotein</keyword>
<evidence type="ECO:0000259" key="5">
    <source>
        <dbReference type="Pfam" id="PF16320"/>
    </source>
</evidence>
<name>A0A0J7KNR8_LASNI</name>
<proteinExistence type="inferred from homology"/>
<dbReference type="STRING" id="67767.A0A0J7KNR8"/>
<dbReference type="GO" id="GO:0003729">
    <property type="term" value="F:mRNA binding"/>
    <property type="evidence" value="ECO:0007669"/>
    <property type="project" value="TreeGrafter"/>
</dbReference>
<gene>
    <name evidence="6" type="ORF">RF55_8203</name>
</gene>
<dbReference type="Pfam" id="PF00542">
    <property type="entry name" value="Ribosomal_L12"/>
    <property type="match status" value="1"/>
</dbReference>
<evidence type="ECO:0000256" key="3">
    <source>
        <dbReference type="ARBA" id="ARBA00023274"/>
    </source>
</evidence>
<dbReference type="Gene3D" id="1.20.5.710">
    <property type="entry name" value="Single helix bin"/>
    <property type="match status" value="1"/>
</dbReference>
<organism evidence="6 7">
    <name type="scientific">Lasius niger</name>
    <name type="common">Black garden ant</name>
    <dbReference type="NCBI Taxonomy" id="67767"/>
    <lineage>
        <taxon>Eukaryota</taxon>
        <taxon>Metazoa</taxon>
        <taxon>Ecdysozoa</taxon>
        <taxon>Arthropoda</taxon>
        <taxon>Hexapoda</taxon>
        <taxon>Insecta</taxon>
        <taxon>Pterygota</taxon>
        <taxon>Neoptera</taxon>
        <taxon>Endopterygota</taxon>
        <taxon>Hymenoptera</taxon>
        <taxon>Apocrita</taxon>
        <taxon>Aculeata</taxon>
        <taxon>Formicoidea</taxon>
        <taxon>Formicidae</taxon>
        <taxon>Formicinae</taxon>
        <taxon>Lasius</taxon>
        <taxon>Lasius</taxon>
    </lineage>
</organism>
<dbReference type="EMBL" id="LBMM01005029">
    <property type="protein sequence ID" value="KMQ91884.1"/>
    <property type="molecule type" value="Genomic_DNA"/>
</dbReference>
<dbReference type="PANTHER" id="PTHR45987:SF4">
    <property type="entry name" value="LARGE RIBOSOMAL SUBUNIT PROTEIN BL12M"/>
    <property type="match status" value="1"/>
</dbReference>
<feature type="domain" description="Large ribosomal subunit protein bL12 C-terminal" evidence="4">
    <location>
        <begin position="58"/>
        <end position="124"/>
    </location>
</feature>
<dbReference type="GO" id="GO:0003735">
    <property type="term" value="F:structural constituent of ribosome"/>
    <property type="evidence" value="ECO:0007669"/>
    <property type="project" value="InterPro"/>
</dbReference>
<feature type="domain" description="Large ribosomal subunit protein bL12 oligomerization" evidence="5">
    <location>
        <begin position="5"/>
        <end position="50"/>
    </location>
</feature>
<dbReference type="PANTHER" id="PTHR45987">
    <property type="entry name" value="39S RIBOSOMAL PROTEIN L12"/>
    <property type="match status" value="1"/>
</dbReference>
<dbReference type="Gene3D" id="3.30.1390.10">
    <property type="match status" value="1"/>
</dbReference>
<dbReference type="Proteomes" id="UP000036403">
    <property type="component" value="Unassembled WGS sequence"/>
</dbReference>
<evidence type="ECO:0000256" key="1">
    <source>
        <dbReference type="ARBA" id="ARBA00007197"/>
    </source>
</evidence>
<dbReference type="GO" id="GO:0006412">
    <property type="term" value="P:translation"/>
    <property type="evidence" value="ECO:0007669"/>
    <property type="project" value="InterPro"/>
</dbReference>
<dbReference type="GO" id="GO:0022625">
    <property type="term" value="C:cytosolic large ribosomal subunit"/>
    <property type="evidence" value="ECO:0007669"/>
    <property type="project" value="TreeGrafter"/>
</dbReference>
<accession>A0A0J7KNR8</accession>
<dbReference type="AlphaFoldDB" id="A0A0J7KNR8"/>
<keyword evidence="2 6" id="KW-0689">Ribosomal protein</keyword>
<dbReference type="SUPFAM" id="SSF48300">
    <property type="entry name" value="Ribosomal protein L7/12, oligomerisation (N-terminal) domain"/>
    <property type="match status" value="1"/>
</dbReference>
<evidence type="ECO:0000313" key="6">
    <source>
        <dbReference type="EMBL" id="KMQ91884.1"/>
    </source>
</evidence>
<dbReference type="Pfam" id="PF16320">
    <property type="entry name" value="Ribosomal_L12_N"/>
    <property type="match status" value="1"/>
</dbReference>
<dbReference type="PaxDb" id="67767-A0A0J7KNR8"/>
<comment type="similarity">
    <text evidence="1">Belongs to the bacterial ribosomal protein bL12 family.</text>
</comment>
<protein>
    <submittedName>
        <fullName evidence="6">50s ribosomal protein l7 l12</fullName>
    </submittedName>
</protein>
<dbReference type="NCBIfam" id="TIGR00855">
    <property type="entry name" value="L12"/>
    <property type="match status" value="1"/>
</dbReference>
<dbReference type="HAMAP" id="MF_00368">
    <property type="entry name" value="Ribosomal_bL12"/>
    <property type="match status" value="1"/>
</dbReference>
<dbReference type="SUPFAM" id="SSF54736">
    <property type="entry name" value="ClpS-like"/>
    <property type="match status" value="1"/>
</dbReference>
<sequence>MADLAKIVDELSALTVLEAAELSKLLEDKWGVSAAAPVAVAAAPGAAAGAAAEEKTEFDVILANAGAKKINVIKEVRGITGLGLKEAKDLVEGAPKTLKEGVSKDEADKIKKALEEAGATVEVK</sequence>
<dbReference type="CDD" id="cd00387">
    <property type="entry name" value="Ribosomal_L7_L12"/>
    <property type="match status" value="1"/>
</dbReference>
<evidence type="ECO:0000256" key="2">
    <source>
        <dbReference type="ARBA" id="ARBA00022980"/>
    </source>
</evidence>
<dbReference type="InterPro" id="IPR008932">
    <property type="entry name" value="Ribosomal_bL12_oligo"/>
</dbReference>